<evidence type="ECO:0000313" key="3">
    <source>
        <dbReference type="Proteomes" id="UP000292235"/>
    </source>
</evidence>
<name>A0A4P6Q1Y7_9ACTN</name>
<keyword evidence="3" id="KW-1185">Reference proteome</keyword>
<dbReference type="Proteomes" id="UP000292235">
    <property type="component" value="Chromosome"/>
</dbReference>
<proteinExistence type="predicted"/>
<sequence length="283" mass="28924">MWRGCGCSRGPVVRRIGGPGATTRRSLRPGVASDCPTTQWGGLLGGYARFAGGVGGRRGDEVHEKSTSGAVFAPFGALRGPSPPRRGRGRGPTVKSGIDGQKAPHCFVSRNGRARVAPRRAPRRTPPHVRASRGPRSGCMTAADHRGPGPTAFAAHRHRRAPGAVGAGPAPWPPLPPLFPVRPPATRQITRPPSGAGPQPSASATGGHPTRWVRARPSAALAAAFQSSPPVARQTDKAAQRAGAAPPQPPPAGASPNVSSAPVAVLPAGAPPAMRGRGLDSRV</sequence>
<feature type="region of interest" description="Disordered" evidence="1">
    <location>
        <begin position="161"/>
        <end position="283"/>
    </location>
</feature>
<organism evidence="2 3">
    <name type="scientific">Streptomonospora litoralis</name>
    <dbReference type="NCBI Taxonomy" id="2498135"/>
    <lineage>
        <taxon>Bacteria</taxon>
        <taxon>Bacillati</taxon>
        <taxon>Actinomycetota</taxon>
        <taxon>Actinomycetes</taxon>
        <taxon>Streptosporangiales</taxon>
        <taxon>Nocardiopsidaceae</taxon>
        <taxon>Streptomonospora</taxon>
    </lineage>
</organism>
<feature type="compositionally biased region" description="Low complexity" evidence="1">
    <location>
        <begin position="254"/>
        <end position="273"/>
    </location>
</feature>
<gene>
    <name evidence="2" type="ORF">EKD16_13915</name>
</gene>
<evidence type="ECO:0000313" key="2">
    <source>
        <dbReference type="EMBL" id="QBI54565.1"/>
    </source>
</evidence>
<feature type="compositionally biased region" description="Low complexity" evidence="1">
    <location>
        <begin position="184"/>
        <end position="207"/>
    </location>
</feature>
<reference evidence="2 3" key="1">
    <citation type="submission" date="2019-02" db="EMBL/GenBank/DDBJ databases">
        <authorList>
            <person name="Khodamoradi S."/>
            <person name="Hahnke R.L."/>
            <person name="Kaempfer P."/>
            <person name="Schumann P."/>
            <person name="Rohde M."/>
            <person name="Steinert M."/>
            <person name="Luzhetskyy A."/>
            <person name="Wink J."/>
            <person name="Ruckert C."/>
        </authorList>
    </citation>
    <scope>NUCLEOTIDE SEQUENCE [LARGE SCALE GENOMIC DNA]</scope>
    <source>
        <strain evidence="2 3">M2</strain>
    </source>
</reference>
<feature type="region of interest" description="Disordered" evidence="1">
    <location>
        <begin position="73"/>
        <end position="144"/>
    </location>
</feature>
<evidence type="ECO:0000256" key="1">
    <source>
        <dbReference type="SAM" id="MobiDB-lite"/>
    </source>
</evidence>
<feature type="compositionally biased region" description="Pro residues" evidence="1">
    <location>
        <begin position="170"/>
        <end position="183"/>
    </location>
</feature>
<feature type="compositionally biased region" description="Basic residues" evidence="1">
    <location>
        <begin position="112"/>
        <end position="133"/>
    </location>
</feature>
<feature type="compositionally biased region" description="Low complexity" evidence="1">
    <location>
        <begin position="215"/>
        <end position="230"/>
    </location>
</feature>
<protein>
    <submittedName>
        <fullName evidence="2">Uncharacterized protein</fullName>
    </submittedName>
</protein>
<dbReference type="KEGG" id="strr:EKD16_13915"/>
<feature type="region of interest" description="Disordered" evidence="1">
    <location>
        <begin position="14"/>
        <end position="33"/>
    </location>
</feature>
<dbReference type="EMBL" id="CP036455">
    <property type="protein sequence ID" value="QBI54565.1"/>
    <property type="molecule type" value="Genomic_DNA"/>
</dbReference>
<accession>A0A4P6Q1Y7</accession>
<dbReference type="AlphaFoldDB" id="A0A4P6Q1Y7"/>